<dbReference type="NCBIfam" id="TIGR00182">
    <property type="entry name" value="plsX"/>
    <property type="match status" value="1"/>
</dbReference>
<evidence type="ECO:0000256" key="7">
    <source>
        <dbReference type="ARBA" id="ARBA00023264"/>
    </source>
</evidence>
<dbReference type="Gene3D" id="3.40.718.10">
    <property type="entry name" value="Isopropylmalate Dehydrogenase"/>
    <property type="match status" value="1"/>
</dbReference>
<keyword evidence="12" id="KW-1185">Reference proteome</keyword>
<comment type="subunit">
    <text evidence="9 10">Homodimer. Probably interacts with PlsY.</text>
</comment>
<comment type="function">
    <text evidence="10">Catalyzes the reversible formation of acyl-phosphate (acyl-PO(4)) from acyl-[acyl-carrier-protein] (acyl-ACP). This enzyme utilizes acyl-ACP as fatty acyl donor, but not acyl-CoA.</text>
</comment>
<keyword evidence="3 10" id="KW-0444">Lipid biosynthesis</keyword>
<evidence type="ECO:0000256" key="5">
    <source>
        <dbReference type="ARBA" id="ARBA00023098"/>
    </source>
</evidence>
<sequence length="343" mass="37026">MGGDFGPRVTVAASSDALKRHPQLQILLVGQSDAIRNHLRRCRGKHLQRLEIVHADDVVAMNEKPSLALRNRRESSMWKSLELVAQGRAQACISAGNTGALMAMSRLVLGMLPGIERPAIVAAIPTLKGHSYMLDLGANIDSSAQQLLQFAIMGSVMVSAIDRRDRPLVGLLNVGSEDNKGTGCVREASRLIQGHGGLNFIGYLEGDDLFSGRADLVVCDGFVGNIALKSCEGLSKLLVRKVQGSFRRNPYRRLVALLATPILRELKRQLDPGRRNGATLLGLKGVVVKSHGGANRTYFGYAIDQALEEARLNVPALIADRVAVEVARCRSDGVDDVASHSKN</sequence>
<comment type="catalytic activity">
    <reaction evidence="1 10">
        <text>a fatty acyl-[ACP] + phosphate = an acyl phosphate + holo-[ACP]</text>
        <dbReference type="Rhea" id="RHEA:42292"/>
        <dbReference type="Rhea" id="RHEA-COMP:9685"/>
        <dbReference type="Rhea" id="RHEA-COMP:14125"/>
        <dbReference type="ChEBI" id="CHEBI:43474"/>
        <dbReference type="ChEBI" id="CHEBI:59918"/>
        <dbReference type="ChEBI" id="CHEBI:64479"/>
        <dbReference type="ChEBI" id="CHEBI:138651"/>
        <dbReference type="EC" id="2.3.1.274"/>
    </reaction>
</comment>
<dbReference type="eggNOG" id="COG0416">
    <property type="taxonomic scope" value="Bacteria"/>
</dbReference>
<keyword evidence="11" id="KW-0012">Acyltransferase</keyword>
<evidence type="ECO:0000256" key="8">
    <source>
        <dbReference type="ARBA" id="ARBA00024069"/>
    </source>
</evidence>
<dbReference type="HAMAP" id="MF_00019">
    <property type="entry name" value="PlsX"/>
    <property type="match status" value="1"/>
</dbReference>
<keyword evidence="5 10" id="KW-0443">Lipid metabolism</keyword>
<evidence type="ECO:0000256" key="6">
    <source>
        <dbReference type="ARBA" id="ARBA00023209"/>
    </source>
</evidence>
<dbReference type="EC" id="2.3.1.274" evidence="8 10"/>
<evidence type="ECO:0000256" key="1">
    <source>
        <dbReference type="ARBA" id="ARBA00001232"/>
    </source>
</evidence>
<dbReference type="SUPFAM" id="SSF53659">
    <property type="entry name" value="Isocitrate/Isopropylmalate dehydrogenase-like"/>
    <property type="match status" value="1"/>
</dbReference>
<gene>
    <name evidence="10" type="primary">plsX</name>
    <name evidence="11" type="ORF">ADIMK_4045</name>
</gene>
<dbReference type="GO" id="GO:0005737">
    <property type="term" value="C:cytoplasm"/>
    <property type="evidence" value="ECO:0007669"/>
    <property type="project" value="UniProtKB-SubCell"/>
</dbReference>
<evidence type="ECO:0000256" key="4">
    <source>
        <dbReference type="ARBA" id="ARBA00022679"/>
    </source>
</evidence>
<dbReference type="PATRIC" id="fig|1232683.4.peg.3980"/>
<reference evidence="11 12" key="1">
    <citation type="submission" date="2014-04" db="EMBL/GenBank/DDBJ databases">
        <title>Marinobacterium kochiensis sp. nov., isolated from sediment sample collected from Kochi backwaters in Kerala, India.</title>
        <authorList>
            <person name="Singh A."/>
            <person name="Pinnaka A.K."/>
        </authorList>
    </citation>
    <scope>NUCLEOTIDE SEQUENCE [LARGE SCALE GENOMIC DNA]</scope>
    <source>
        <strain evidence="11 12">AK27</strain>
    </source>
</reference>
<dbReference type="GO" id="GO:0008654">
    <property type="term" value="P:phospholipid biosynthetic process"/>
    <property type="evidence" value="ECO:0007669"/>
    <property type="project" value="UniProtKB-KW"/>
</dbReference>
<dbReference type="Proteomes" id="UP000028252">
    <property type="component" value="Unassembled WGS sequence"/>
</dbReference>
<proteinExistence type="inferred from homology"/>
<dbReference type="InterPro" id="IPR012281">
    <property type="entry name" value="Phospholipid_synth_PlsX-like"/>
</dbReference>
<evidence type="ECO:0000256" key="10">
    <source>
        <dbReference type="HAMAP-Rule" id="MF_00019"/>
    </source>
</evidence>
<dbReference type="PANTHER" id="PTHR30100">
    <property type="entry name" value="FATTY ACID/PHOSPHOLIPID SYNTHESIS PROTEIN PLSX"/>
    <property type="match status" value="1"/>
</dbReference>
<keyword evidence="4 10" id="KW-0808">Transferase</keyword>
<name>A0A081FTP3_9GAMM</name>
<evidence type="ECO:0000256" key="3">
    <source>
        <dbReference type="ARBA" id="ARBA00022516"/>
    </source>
</evidence>
<evidence type="ECO:0000313" key="11">
    <source>
        <dbReference type="EMBL" id="KEA61898.1"/>
    </source>
</evidence>
<comment type="similarity">
    <text evidence="10">Belongs to the PlsX family.</text>
</comment>
<accession>A0A081FTP3</accession>
<dbReference type="GO" id="GO:0043811">
    <property type="term" value="F:phosphate:acyl-[acyl carrier protein] acyltransferase activity"/>
    <property type="evidence" value="ECO:0007669"/>
    <property type="project" value="UniProtKB-UniRule"/>
</dbReference>
<dbReference type="InterPro" id="IPR003664">
    <property type="entry name" value="FA_synthesis"/>
</dbReference>
<dbReference type="Pfam" id="PF02504">
    <property type="entry name" value="FA_synthesis"/>
    <property type="match status" value="1"/>
</dbReference>
<dbReference type="UniPathway" id="UPA00085"/>
<comment type="caution">
    <text evidence="11">The sequence shown here is derived from an EMBL/GenBank/DDBJ whole genome shotgun (WGS) entry which is preliminary data.</text>
</comment>
<comment type="subcellular location">
    <subcellularLocation>
        <location evidence="10">Cytoplasm</location>
    </subcellularLocation>
    <text evidence="10">Associated with the membrane possibly through PlsY.</text>
</comment>
<dbReference type="STRING" id="1232683.ADIMK_4045"/>
<dbReference type="AlphaFoldDB" id="A0A081FTP3"/>
<dbReference type="PIRSF" id="PIRSF002465">
    <property type="entry name" value="Phsphlp_syn_PlsX"/>
    <property type="match status" value="1"/>
</dbReference>
<dbReference type="GO" id="GO:0006633">
    <property type="term" value="P:fatty acid biosynthetic process"/>
    <property type="evidence" value="ECO:0007669"/>
    <property type="project" value="UniProtKB-UniRule"/>
</dbReference>
<keyword evidence="7 10" id="KW-1208">Phospholipid metabolism</keyword>
<dbReference type="PANTHER" id="PTHR30100:SF1">
    <property type="entry name" value="PHOSPHATE ACYLTRANSFERASE"/>
    <property type="match status" value="1"/>
</dbReference>
<organism evidence="11 12">
    <name type="scientific">Marinobacterium lacunae</name>
    <dbReference type="NCBI Taxonomy" id="1232683"/>
    <lineage>
        <taxon>Bacteria</taxon>
        <taxon>Pseudomonadati</taxon>
        <taxon>Pseudomonadota</taxon>
        <taxon>Gammaproteobacteria</taxon>
        <taxon>Oceanospirillales</taxon>
        <taxon>Oceanospirillaceae</taxon>
        <taxon>Marinobacterium</taxon>
    </lineage>
</organism>
<protein>
    <recommendedName>
        <fullName evidence="8 10">Phosphate acyltransferase</fullName>
        <ecNumber evidence="8 10">2.3.1.274</ecNumber>
    </recommendedName>
    <alternativeName>
        <fullName evidence="10">Acyl-ACP phosphotransacylase</fullName>
    </alternativeName>
    <alternativeName>
        <fullName evidence="10">Acyl-[acyl-carrier-protein]--phosphate acyltransferase</fullName>
    </alternativeName>
    <alternativeName>
        <fullName evidence="10">Phosphate-acyl-ACP acyltransferase</fullName>
    </alternativeName>
</protein>
<evidence type="ECO:0000256" key="9">
    <source>
        <dbReference type="ARBA" id="ARBA00046608"/>
    </source>
</evidence>
<comment type="pathway">
    <text evidence="10">Lipid metabolism; phospholipid metabolism.</text>
</comment>
<dbReference type="EMBL" id="JMQN01000059">
    <property type="protein sequence ID" value="KEA61898.1"/>
    <property type="molecule type" value="Genomic_DNA"/>
</dbReference>
<evidence type="ECO:0000256" key="2">
    <source>
        <dbReference type="ARBA" id="ARBA00022490"/>
    </source>
</evidence>
<evidence type="ECO:0000313" key="12">
    <source>
        <dbReference type="Proteomes" id="UP000028252"/>
    </source>
</evidence>
<keyword evidence="6 10" id="KW-0594">Phospholipid biosynthesis</keyword>
<keyword evidence="2 10" id="KW-0963">Cytoplasm</keyword>